<accession>A0A821YYX1</accession>
<evidence type="ECO:0000313" key="1">
    <source>
        <dbReference type="EMBL" id="CAF4971354.1"/>
    </source>
</evidence>
<reference evidence="1" key="1">
    <citation type="submission" date="2021-02" db="EMBL/GenBank/DDBJ databases">
        <authorList>
            <person name="Nowell W R."/>
        </authorList>
    </citation>
    <scope>NUCLEOTIDE SEQUENCE</scope>
</reference>
<dbReference type="AlphaFoldDB" id="A0A821YYX1"/>
<name>A0A821YYX1_9BILA</name>
<sequence length="46" mass="5121">MLFSWLIGSFYAKHVADIESDTTEDLSITANILTSIGIHEPSYDDC</sequence>
<comment type="caution">
    <text evidence="1">The sequence shown here is derived from an EMBL/GenBank/DDBJ whole genome shotgun (WGS) entry which is preliminary data.</text>
</comment>
<dbReference type="EMBL" id="CAJOBP010099227">
    <property type="protein sequence ID" value="CAF4971354.1"/>
    <property type="molecule type" value="Genomic_DNA"/>
</dbReference>
<gene>
    <name evidence="1" type="ORF">UJA718_LOCUS48776</name>
</gene>
<evidence type="ECO:0000313" key="2">
    <source>
        <dbReference type="Proteomes" id="UP000663873"/>
    </source>
</evidence>
<keyword evidence="2" id="KW-1185">Reference proteome</keyword>
<protein>
    <submittedName>
        <fullName evidence="1">Uncharacterized protein</fullName>
    </submittedName>
</protein>
<proteinExistence type="predicted"/>
<organism evidence="1 2">
    <name type="scientific">Rotaria socialis</name>
    <dbReference type="NCBI Taxonomy" id="392032"/>
    <lineage>
        <taxon>Eukaryota</taxon>
        <taxon>Metazoa</taxon>
        <taxon>Spiralia</taxon>
        <taxon>Gnathifera</taxon>
        <taxon>Rotifera</taxon>
        <taxon>Eurotatoria</taxon>
        <taxon>Bdelloidea</taxon>
        <taxon>Philodinida</taxon>
        <taxon>Philodinidae</taxon>
        <taxon>Rotaria</taxon>
    </lineage>
</organism>
<dbReference type="Proteomes" id="UP000663873">
    <property type="component" value="Unassembled WGS sequence"/>
</dbReference>
<feature type="non-terminal residue" evidence="1">
    <location>
        <position position="1"/>
    </location>
</feature>